<proteinExistence type="predicted"/>
<evidence type="ECO:0000313" key="2">
    <source>
        <dbReference type="Proteomes" id="UP000320839"/>
    </source>
</evidence>
<dbReference type="EMBL" id="CP036317">
    <property type="protein sequence ID" value="QDV20528.1"/>
    <property type="molecule type" value="Genomic_DNA"/>
</dbReference>
<sequence length="61" mass="7268">MNHSQNIITREARHKELQQLWQQKESRMQMLSLFHRLLPDDQKPQAGMSVIDAILEHEFGK</sequence>
<dbReference type="RefSeq" id="WP_145458766.1">
    <property type="nucleotide sequence ID" value="NZ_CP036317.1"/>
</dbReference>
<dbReference type="AlphaFoldDB" id="A0A518FW05"/>
<accession>A0A518FW05</accession>
<evidence type="ECO:0000313" key="1">
    <source>
        <dbReference type="EMBL" id="QDV20528.1"/>
    </source>
</evidence>
<name>A0A518FW05_9PLAN</name>
<organism evidence="1 2">
    <name type="scientific">Gimesia panareensis</name>
    <dbReference type="NCBI Taxonomy" id="2527978"/>
    <lineage>
        <taxon>Bacteria</taxon>
        <taxon>Pseudomonadati</taxon>
        <taxon>Planctomycetota</taxon>
        <taxon>Planctomycetia</taxon>
        <taxon>Planctomycetales</taxon>
        <taxon>Planctomycetaceae</taxon>
        <taxon>Gimesia</taxon>
    </lineage>
</organism>
<reference evidence="1 2" key="1">
    <citation type="submission" date="2019-02" db="EMBL/GenBank/DDBJ databases">
        <title>Deep-cultivation of Planctomycetes and their phenomic and genomic characterization uncovers novel biology.</title>
        <authorList>
            <person name="Wiegand S."/>
            <person name="Jogler M."/>
            <person name="Boedeker C."/>
            <person name="Pinto D."/>
            <person name="Vollmers J."/>
            <person name="Rivas-Marin E."/>
            <person name="Kohn T."/>
            <person name="Peeters S.H."/>
            <person name="Heuer A."/>
            <person name="Rast P."/>
            <person name="Oberbeckmann S."/>
            <person name="Bunk B."/>
            <person name="Jeske O."/>
            <person name="Meyerdierks A."/>
            <person name="Storesund J.E."/>
            <person name="Kallscheuer N."/>
            <person name="Luecker S."/>
            <person name="Lage O.M."/>
            <person name="Pohl T."/>
            <person name="Merkel B.J."/>
            <person name="Hornburger P."/>
            <person name="Mueller R.-W."/>
            <person name="Bruemmer F."/>
            <person name="Labrenz M."/>
            <person name="Spormann A.M."/>
            <person name="Op den Camp H."/>
            <person name="Overmann J."/>
            <person name="Amann R."/>
            <person name="Jetten M.S.M."/>
            <person name="Mascher T."/>
            <person name="Medema M.H."/>
            <person name="Devos D.P."/>
            <person name="Kaster A.-K."/>
            <person name="Ovreas L."/>
            <person name="Rohde M."/>
            <person name="Galperin M.Y."/>
            <person name="Jogler C."/>
        </authorList>
    </citation>
    <scope>NUCLEOTIDE SEQUENCE [LARGE SCALE GENOMIC DNA]</scope>
    <source>
        <strain evidence="1 2">Pan153</strain>
    </source>
</reference>
<gene>
    <name evidence="1" type="ORF">Pan153_52030</name>
</gene>
<protein>
    <submittedName>
        <fullName evidence="1">Uncharacterized protein</fullName>
    </submittedName>
</protein>
<dbReference type="Proteomes" id="UP000320839">
    <property type="component" value="Chromosome"/>
</dbReference>